<evidence type="ECO:0000313" key="7">
    <source>
        <dbReference type="EMBL" id="SFC94417.1"/>
    </source>
</evidence>
<dbReference type="GO" id="GO:0005886">
    <property type="term" value="C:plasma membrane"/>
    <property type="evidence" value="ECO:0007669"/>
    <property type="project" value="InterPro"/>
</dbReference>
<protein>
    <submittedName>
        <fullName evidence="7">Translocation and assembly module TamB</fullName>
    </submittedName>
</protein>
<accession>A0A1I1N9Z8</accession>
<evidence type="ECO:0000313" key="8">
    <source>
        <dbReference type="Proteomes" id="UP000198862"/>
    </source>
</evidence>
<keyword evidence="4 5" id="KW-0472">Membrane</keyword>
<sequence length="1221" mass="136881">MTSIKESPANNDFKGKKKSVLKITYQYFYRSIVAILTILFCLVFTEPGNKFIAFSVNYFVPNVTVKLEEGRFLYQDPFSISFDNSRVKLEADNLTLKLNIWQCLVAYSQNTDAVCLENMSFEKAFVAYENSKVKINKLNFRLSLMKGISSPSLNFNHIRINNILINQLSNKTEKHSYSTLIFEPISDILLKTPIDIKLTRFSLNQLEIIQNTSEHLVNNIELQSSFISNKLTLQQLDLSYQDIQIKAEGNLKFIHNNPIHFNIQLEKGSKKTNLYSLEAKVLGDFSNLKIDLKTNGKYSSKHDARLNLKQQNYPFSLQTEIENWQYHIDDKVIKLIDLGLFVEGSLKAYNINLMSQQGINAFPLIDLNLTGKGDLSQFTFDKLRINTAKSDVSLKGSIEFEDQFVANLTGEINKLNLHDFMADYNSELSGAFSTHFKQNNEKWLLSVEQFDLGGVFSVSEGQDIHLNLVSQFLFDEKGNAEINRISLQSGVNYLSLAGNIDDNWQLAGKLSLTQASQISSELSGIGLGSIKISGQRLKPEINWLFDFKDIIYQNTKVKQAQLQGLVSLRDDFENKISLFLENAEFKGKEIKTLALNAFGNKNKHHADFNVNSDWGNSYFELNGVIKNDLWTSKVSNLLLSDNTITFKPLSDIDLQIDLHKQSAQLQPHCWQSLDSQFCIDEFDISEKNGEVQIDLNQFDLKTIAHLLPESLMLKGQVLGEFHANWQQGKLKAITTVLDSKLIEIALQQDEKHFKLPINNIHLSLDGDTQKANISTLLSSELFGKFESKLIISDILEQRFLDGFIKLDGFKLDKFKPFIQKLDTLAGDVQGDINIAGSLLHPLLSGDLVAEHIALSGVDIPVSITNSNLAIAFEEQKLNMQADIFDDQQGKAKLTGTLNWKPSLIEGKLNIIGKDFNLTPEKGIKLKLDPALELIISNNQLDIIGKVSVPYGRIEIADLPKGAVRITDDQVILEHKKIKKDPKINYALDLAIAIKEDVKIDSFGLTSELSGNMFLKKAHKGPLLATGSVDLIDGVYQSFGQELQIQTGQVGFSGAIDKPYLNIKAIRDPDKTADEVIAGVRLTGNIDKPKLDIFSEPTQDQAQALSYLLNGQPLGEDNNSNSSLLTQLLLSKSLSRSESLVSKIGSKLGIKDISLGSTGSGDDTKVEISGYLLPGVQVRYSVGVFDPFTEVVIRYQLLPQLYIEAINGVYKSLDILYKFDWD</sequence>
<dbReference type="Proteomes" id="UP000198862">
    <property type="component" value="Unassembled WGS sequence"/>
</dbReference>
<dbReference type="RefSeq" id="WP_091985714.1">
    <property type="nucleotide sequence ID" value="NZ_FOLO01000024.1"/>
</dbReference>
<proteinExistence type="predicted"/>
<dbReference type="GO" id="GO:0097347">
    <property type="term" value="C:TAM protein secretion complex"/>
    <property type="evidence" value="ECO:0007669"/>
    <property type="project" value="TreeGrafter"/>
</dbReference>
<dbReference type="GO" id="GO:0009306">
    <property type="term" value="P:protein secretion"/>
    <property type="evidence" value="ECO:0007669"/>
    <property type="project" value="InterPro"/>
</dbReference>
<keyword evidence="2 5" id="KW-0812">Transmembrane</keyword>
<dbReference type="AlphaFoldDB" id="A0A1I1N9Z8"/>
<comment type="subcellular location">
    <subcellularLocation>
        <location evidence="1">Membrane</location>
        <topology evidence="1">Single-pass membrane protein</topology>
    </subcellularLocation>
</comment>
<evidence type="ECO:0000256" key="1">
    <source>
        <dbReference type="ARBA" id="ARBA00004167"/>
    </source>
</evidence>
<keyword evidence="3 5" id="KW-1133">Transmembrane helix</keyword>
<dbReference type="PANTHER" id="PTHR36985:SF1">
    <property type="entry name" value="TRANSLOCATION AND ASSEMBLY MODULE SUBUNIT TAMB"/>
    <property type="match status" value="1"/>
</dbReference>
<evidence type="ECO:0000256" key="5">
    <source>
        <dbReference type="SAM" id="Phobius"/>
    </source>
</evidence>
<gene>
    <name evidence="7" type="ORF">SAMN02745724_02997</name>
</gene>
<dbReference type="OrthoDB" id="5555605at2"/>
<dbReference type="Pfam" id="PF04357">
    <property type="entry name" value="TamB"/>
    <property type="match status" value="1"/>
</dbReference>
<evidence type="ECO:0000259" key="6">
    <source>
        <dbReference type="Pfam" id="PF04357"/>
    </source>
</evidence>
<name>A0A1I1N9Z8_9GAMM</name>
<dbReference type="PANTHER" id="PTHR36985">
    <property type="entry name" value="TRANSLOCATION AND ASSEMBLY MODULE SUBUNIT TAMB"/>
    <property type="match status" value="1"/>
</dbReference>
<evidence type="ECO:0000256" key="3">
    <source>
        <dbReference type="ARBA" id="ARBA00022989"/>
    </source>
</evidence>
<dbReference type="STRING" id="1123010.SAMN02745724_02997"/>
<evidence type="ECO:0000256" key="4">
    <source>
        <dbReference type="ARBA" id="ARBA00023136"/>
    </source>
</evidence>
<dbReference type="InterPro" id="IPR007452">
    <property type="entry name" value="TamB_C"/>
</dbReference>
<evidence type="ECO:0000256" key="2">
    <source>
        <dbReference type="ARBA" id="ARBA00022692"/>
    </source>
</evidence>
<reference evidence="7 8" key="1">
    <citation type="submission" date="2016-10" db="EMBL/GenBank/DDBJ databases">
        <authorList>
            <person name="de Groot N.N."/>
        </authorList>
    </citation>
    <scope>NUCLEOTIDE SEQUENCE [LARGE SCALE GENOMIC DNA]</scope>
    <source>
        <strain evidence="7 8">DSM 6059</strain>
    </source>
</reference>
<feature type="transmembrane region" description="Helical" evidence="5">
    <location>
        <begin position="27"/>
        <end position="45"/>
    </location>
</feature>
<dbReference type="EMBL" id="FOLO01000024">
    <property type="protein sequence ID" value="SFC94417.1"/>
    <property type="molecule type" value="Genomic_DNA"/>
</dbReference>
<keyword evidence="8" id="KW-1185">Reference proteome</keyword>
<organism evidence="7 8">
    <name type="scientific">Pseudoalteromonas denitrificans DSM 6059</name>
    <dbReference type="NCBI Taxonomy" id="1123010"/>
    <lineage>
        <taxon>Bacteria</taxon>
        <taxon>Pseudomonadati</taxon>
        <taxon>Pseudomonadota</taxon>
        <taxon>Gammaproteobacteria</taxon>
        <taxon>Alteromonadales</taxon>
        <taxon>Pseudoalteromonadaceae</taxon>
        <taxon>Pseudoalteromonas</taxon>
    </lineage>
</organism>
<feature type="domain" description="Translocation and assembly module TamB C-terminal" evidence="6">
    <location>
        <begin position="886"/>
        <end position="1220"/>
    </location>
</feature>